<dbReference type="Gene3D" id="3.30.40.140">
    <property type="match status" value="1"/>
</dbReference>
<evidence type="ECO:0000256" key="1">
    <source>
        <dbReference type="ARBA" id="ARBA00004123"/>
    </source>
</evidence>
<dbReference type="AlphaFoldDB" id="A0AAD3RXJ9"/>
<evidence type="ECO:0000313" key="12">
    <source>
        <dbReference type="Proteomes" id="UP001279734"/>
    </source>
</evidence>
<dbReference type="GO" id="GO:0008270">
    <property type="term" value="F:zinc ion binding"/>
    <property type="evidence" value="ECO:0007669"/>
    <property type="project" value="UniProtKB-KW"/>
</dbReference>
<dbReference type="SMART" id="SM00184">
    <property type="entry name" value="RING"/>
    <property type="match status" value="1"/>
</dbReference>
<organism evidence="11 12">
    <name type="scientific">Nepenthes gracilis</name>
    <name type="common">Slender pitcher plant</name>
    <dbReference type="NCBI Taxonomy" id="150966"/>
    <lineage>
        <taxon>Eukaryota</taxon>
        <taxon>Viridiplantae</taxon>
        <taxon>Streptophyta</taxon>
        <taxon>Embryophyta</taxon>
        <taxon>Tracheophyta</taxon>
        <taxon>Spermatophyta</taxon>
        <taxon>Magnoliopsida</taxon>
        <taxon>eudicotyledons</taxon>
        <taxon>Gunneridae</taxon>
        <taxon>Pentapetalae</taxon>
        <taxon>Caryophyllales</taxon>
        <taxon>Nepenthaceae</taxon>
        <taxon>Nepenthes</taxon>
    </lineage>
</organism>
<sequence>MEVGESSGSRPSDEVWAKLVPLNSGYPDVAIRSNETMVCSEITSTSDKLVWCQISRNSGLFPAIIKNKSPNAILVDGVAIQREEVADIKCGSKIVPGSVREGYPSYKFEVMPVQEEPCNKKLKIFLDIEHTKCSICWNVWHDVVTVAPCLHNFCNGCFSEWLRRSQERHSSVLCPHCRGVAQFVGRNHFLHNIEEEILQADSSLRRPEEEVALLDSYASIKSNVVVGSWIKTDLCPQCGTEFGGFCCDHNTVHLQCQACGGMMPSRSDISVPQNCLGCNRAFCGAYWHSQRVPGSDIYPSCGQDTFKPVSEHTLSRIPSLTHERNLYEQEITGRCILQMRRTLQDVISDWIAKLDNREIDRTRMPLNHAEIITSSTHVCNNCYEKLVSFLLYWFRISLPHHELPPDVSRRENCWYGYACRTQHHSVDHARNRNHVCRPTRGSHMSQ</sequence>
<dbReference type="PROSITE" id="PS50089">
    <property type="entry name" value="ZF_RING_2"/>
    <property type="match status" value="1"/>
</dbReference>
<reference evidence="11" key="1">
    <citation type="submission" date="2023-05" db="EMBL/GenBank/DDBJ databases">
        <title>Nepenthes gracilis genome sequencing.</title>
        <authorList>
            <person name="Fukushima K."/>
        </authorList>
    </citation>
    <scope>NUCLEOTIDE SEQUENCE</scope>
    <source>
        <strain evidence="11">SING2019-196</strain>
    </source>
</reference>
<name>A0AAD3RXJ9_NEPGR</name>
<dbReference type="Pfam" id="PF17979">
    <property type="entry name" value="zf-CRD"/>
    <property type="match status" value="1"/>
</dbReference>
<evidence type="ECO:0000259" key="10">
    <source>
        <dbReference type="PROSITE" id="PS50089"/>
    </source>
</evidence>
<keyword evidence="4 9" id="KW-0863">Zinc-finger</keyword>
<dbReference type="Pfam" id="PF00097">
    <property type="entry name" value="zf-C3HC4"/>
    <property type="match status" value="1"/>
</dbReference>
<dbReference type="PANTHER" id="PTHR16079:SF4">
    <property type="entry name" value="E3 UBIQUITIN-PROTEIN LIGASE CHFR"/>
    <property type="match status" value="1"/>
</dbReference>
<comment type="caution">
    <text evidence="11">The sequence shown here is derived from an EMBL/GenBank/DDBJ whole genome shotgun (WGS) entry which is preliminary data.</text>
</comment>
<keyword evidence="7" id="KW-0539">Nucleus</keyword>
<comment type="subcellular location">
    <subcellularLocation>
        <location evidence="1">Nucleus</location>
    </subcellularLocation>
</comment>
<dbReference type="Gene3D" id="3.30.40.10">
    <property type="entry name" value="Zinc/RING finger domain, C3HC4 (zinc finger)"/>
    <property type="match status" value="1"/>
</dbReference>
<keyword evidence="5" id="KW-0833">Ubl conjugation pathway</keyword>
<proteinExistence type="predicted"/>
<keyword evidence="12" id="KW-1185">Reference proteome</keyword>
<evidence type="ECO:0000256" key="7">
    <source>
        <dbReference type="ARBA" id="ARBA00023242"/>
    </source>
</evidence>
<dbReference type="InterPro" id="IPR013083">
    <property type="entry name" value="Znf_RING/FYVE/PHD"/>
</dbReference>
<protein>
    <recommendedName>
        <fullName evidence="10">RING-type domain-containing protein</fullName>
    </recommendedName>
</protein>
<dbReference type="PANTHER" id="PTHR16079">
    <property type="entry name" value="UBIQUITIN LIGASE PROTEIN CHFR"/>
    <property type="match status" value="1"/>
</dbReference>
<dbReference type="InterPro" id="IPR052256">
    <property type="entry name" value="E3_ubiquitin-ligase_CHFR"/>
</dbReference>
<evidence type="ECO:0000256" key="3">
    <source>
        <dbReference type="ARBA" id="ARBA00022723"/>
    </source>
</evidence>
<dbReference type="Proteomes" id="UP001279734">
    <property type="component" value="Unassembled WGS sequence"/>
</dbReference>
<evidence type="ECO:0000256" key="9">
    <source>
        <dbReference type="PROSITE-ProRule" id="PRU00175"/>
    </source>
</evidence>
<dbReference type="GO" id="GO:0004842">
    <property type="term" value="F:ubiquitin-protein transferase activity"/>
    <property type="evidence" value="ECO:0007669"/>
    <property type="project" value="TreeGrafter"/>
</dbReference>
<evidence type="ECO:0000256" key="5">
    <source>
        <dbReference type="ARBA" id="ARBA00022786"/>
    </source>
</evidence>
<evidence type="ECO:0000256" key="2">
    <source>
        <dbReference type="ARBA" id="ARBA00022679"/>
    </source>
</evidence>
<evidence type="ECO:0000313" key="11">
    <source>
        <dbReference type="EMBL" id="GMG99567.1"/>
    </source>
</evidence>
<evidence type="ECO:0000256" key="8">
    <source>
        <dbReference type="ARBA" id="ARBA00023306"/>
    </source>
</evidence>
<dbReference type="GO" id="GO:0006511">
    <property type="term" value="P:ubiquitin-dependent protein catabolic process"/>
    <property type="evidence" value="ECO:0007669"/>
    <property type="project" value="TreeGrafter"/>
</dbReference>
<feature type="domain" description="RING-type" evidence="10">
    <location>
        <begin position="133"/>
        <end position="178"/>
    </location>
</feature>
<accession>A0AAD3RXJ9</accession>
<dbReference type="SUPFAM" id="SSF57850">
    <property type="entry name" value="RING/U-box"/>
    <property type="match status" value="1"/>
</dbReference>
<gene>
    <name evidence="11" type="ORF">Nepgr_001407</name>
</gene>
<dbReference type="GO" id="GO:0016567">
    <property type="term" value="P:protein ubiquitination"/>
    <property type="evidence" value="ECO:0007669"/>
    <property type="project" value="TreeGrafter"/>
</dbReference>
<evidence type="ECO:0000256" key="6">
    <source>
        <dbReference type="ARBA" id="ARBA00022833"/>
    </source>
</evidence>
<keyword evidence="2" id="KW-0808">Transferase</keyword>
<dbReference type="GO" id="GO:0005634">
    <property type="term" value="C:nucleus"/>
    <property type="evidence" value="ECO:0007669"/>
    <property type="project" value="UniProtKB-SubCell"/>
</dbReference>
<keyword evidence="6" id="KW-0862">Zinc</keyword>
<keyword evidence="8" id="KW-0131">Cell cycle</keyword>
<dbReference type="InterPro" id="IPR001841">
    <property type="entry name" value="Znf_RING"/>
</dbReference>
<dbReference type="EMBL" id="BSYO01000001">
    <property type="protein sequence ID" value="GMG99567.1"/>
    <property type="molecule type" value="Genomic_DNA"/>
</dbReference>
<keyword evidence="3" id="KW-0479">Metal-binding</keyword>
<dbReference type="InterPro" id="IPR040909">
    <property type="entry name" value="CHFR_Znf-CRD"/>
</dbReference>
<evidence type="ECO:0000256" key="4">
    <source>
        <dbReference type="ARBA" id="ARBA00022771"/>
    </source>
</evidence>
<dbReference type="InterPro" id="IPR018957">
    <property type="entry name" value="Znf_C3HC4_RING-type"/>
</dbReference>